<sequence>MRSATDEAETRGDSAASSSCEPFSLTRFPDFGLGSLLDATESMDSILDSVPAQPYYNVMRLDKLIRKTLFINNYDFVTENCNTKVIIINNSNLQKFAARLKIKAPLY</sequence>
<dbReference type="Proteomes" id="UP000324222">
    <property type="component" value="Unassembled WGS sequence"/>
</dbReference>
<feature type="compositionally biased region" description="Basic and acidic residues" evidence="1">
    <location>
        <begin position="1"/>
        <end position="12"/>
    </location>
</feature>
<dbReference type="AlphaFoldDB" id="A0A5B7EA39"/>
<reference evidence="2 3" key="1">
    <citation type="submission" date="2019-05" db="EMBL/GenBank/DDBJ databases">
        <title>Another draft genome of Portunus trituberculatus and its Hox gene families provides insights of decapod evolution.</title>
        <authorList>
            <person name="Jeong J.-H."/>
            <person name="Song I."/>
            <person name="Kim S."/>
            <person name="Choi T."/>
            <person name="Kim D."/>
            <person name="Ryu S."/>
            <person name="Kim W."/>
        </authorList>
    </citation>
    <scope>NUCLEOTIDE SEQUENCE [LARGE SCALE GENOMIC DNA]</scope>
    <source>
        <tissue evidence="2">Muscle</tissue>
    </source>
</reference>
<name>A0A5B7EA39_PORTR</name>
<organism evidence="2 3">
    <name type="scientific">Portunus trituberculatus</name>
    <name type="common">Swimming crab</name>
    <name type="synonym">Neptunus trituberculatus</name>
    <dbReference type="NCBI Taxonomy" id="210409"/>
    <lineage>
        <taxon>Eukaryota</taxon>
        <taxon>Metazoa</taxon>
        <taxon>Ecdysozoa</taxon>
        <taxon>Arthropoda</taxon>
        <taxon>Crustacea</taxon>
        <taxon>Multicrustacea</taxon>
        <taxon>Malacostraca</taxon>
        <taxon>Eumalacostraca</taxon>
        <taxon>Eucarida</taxon>
        <taxon>Decapoda</taxon>
        <taxon>Pleocyemata</taxon>
        <taxon>Brachyura</taxon>
        <taxon>Eubrachyura</taxon>
        <taxon>Portunoidea</taxon>
        <taxon>Portunidae</taxon>
        <taxon>Portuninae</taxon>
        <taxon>Portunus</taxon>
    </lineage>
</organism>
<protein>
    <submittedName>
        <fullName evidence="2">Uncharacterized protein</fullName>
    </submittedName>
</protein>
<accession>A0A5B7EA39</accession>
<gene>
    <name evidence="2" type="ORF">E2C01_023464</name>
</gene>
<evidence type="ECO:0000313" key="2">
    <source>
        <dbReference type="EMBL" id="MPC30205.1"/>
    </source>
</evidence>
<proteinExistence type="predicted"/>
<dbReference type="EMBL" id="VSRR010002211">
    <property type="protein sequence ID" value="MPC30205.1"/>
    <property type="molecule type" value="Genomic_DNA"/>
</dbReference>
<keyword evidence="3" id="KW-1185">Reference proteome</keyword>
<evidence type="ECO:0000256" key="1">
    <source>
        <dbReference type="SAM" id="MobiDB-lite"/>
    </source>
</evidence>
<comment type="caution">
    <text evidence="2">The sequence shown here is derived from an EMBL/GenBank/DDBJ whole genome shotgun (WGS) entry which is preliminary data.</text>
</comment>
<feature type="region of interest" description="Disordered" evidence="1">
    <location>
        <begin position="1"/>
        <end position="21"/>
    </location>
</feature>
<evidence type="ECO:0000313" key="3">
    <source>
        <dbReference type="Proteomes" id="UP000324222"/>
    </source>
</evidence>